<sequence>MSYYQGNDLRLVSGGLKSPHRGKRKYELGGPFTAPTVGEQTLVRVERVRGGRLKLRVVKADHVNVVDPAGKVTKTKILGVERTPANLEYARRGIVIKGAIVKTQLGLVRISSRPGRDGTVNGVLVEESKS</sequence>
<name>A0A2R6AZD8_9ARCH</name>
<dbReference type="GO" id="GO:0003735">
    <property type="term" value="F:structural constituent of ribosome"/>
    <property type="evidence" value="ECO:0007669"/>
    <property type="project" value="InterPro"/>
</dbReference>
<dbReference type="InterPro" id="IPR020919">
    <property type="entry name" value="Ribosomal_protein_eS8_arc"/>
</dbReference>
<dbReference type="EMBL" id="NEXE01000018">
    <property type="protein sequence ID" value="PSN91755.1"/>
    <property type="molecule type" value="Genomic_DNA"/>
</dbReference>
<evidence type="ECO:0000256" key="5">
    <source>
        <dbReference type="ARBA" id="ARBA00035277"/>
    </source>
</evidence>
<dbReference type="GO" id="GO:0006412">
    <property type="term" value="P:translation"/>
    <property type="evidence" value="ECO:0007669"/>
    <property type="project" value="UniProtKB-UniRule"/>
</dbReference>
<evidence type="ECO:0000313" key="8">
    <source>
        <dbReference type="Proteomes" id="UP000240322"/>
    </source>
</evidence>
<dbReference type="PROSITE" id="PS01193">
    <property type="entry name" value="RIBOSOMAL_S8E"/>
    <property type="match status" value="1"/>
</dbReference>
<dbReference type="GO" id="GO:0005840">
    <property type="term" value="C:ribosome"/>
    <property type="evidence" value="ECO:0007669"/>
    <property type="project" value="UniProtKB-KW"/>
</dbReference>
<evidence type="ECO:0000256" key="2">
    <source>
        <dbReference type="ARBA" id="ARBA00011458"/>
    </source>
</evidence>
<evidence type="ECO:0000256" key="6">
    <source>
        <dbReference type="HAMAP-Rule" id="MF_00029"/>
    </source>
</evidence>
<keyword evidence="4 6" id="KW-0687">Ribonucleoprotein</keyword>
<dbReference type="Gene3D" id="2.40.10.310">
    <property type="match status" value="1"/>
</dbReference>
<dbReference type="InterPro" id="IPR022309">
    <property type="entry name" value="Ribosomal_Se8/biogenesis_NSA2"/>
</dbReference>
<accession>A0A2R6AZD8</accession>
<dbReference type="HAMAP" id="MF_00029">
    <property type="entry name" value="Ribosomal_eS8"/>
    <property type="match status" value="1"/>
</dbReference>
<comment type="caution">
    <text evidence="7">The sequence shown here is derived from an EMBL/GenBank/DDBJ whole genome shotgun (WGS) entry which is preliminary data.</text>
</comment>
<evidence type="ECO:0000256" key="3">
    <source>
        <dbReference type="ARBA" id="ARBA00022980"/>
    </source>
</evidence>
<comment type="subunit">
    <text evidence="2 6">Part of the 30S ribosomal subunit.</text>
</comment>
<dbReference type="InterPro" id="IPR001047">
    <property type="entry name" value="Ribosomal_eS8"/>
</dbReference>
<dbReference type="GO" id="GO:1990904">
    <property type="term" value="C:ribonucleoprotein complex"/>
    <property type="evidence" value="ECO:0007669"/>
    <property type="project" value="UniProtKB-KW"/>
</dbReference>
<evidence type="ECO:0000256" key="4">
    <source>
        <dbReference type="ARBA" id="ARBA00023274"/>
    </source>
</evidence>
<organism evidence="7 8">
    <name type="scientific">Candidatus Marsarchaeota G2 archaeon OSP_D</name>
    <dbReference type="NCBI Taxonomy" id="1978157"/>
    <lineage>
        <taxon>Archaea</taxon>
        <taxon>Candidatus Marsarchaeota</taxon>
        <taxon>Candidatus Marsarchaeota group 2</taxon>
    </lineage>
</organism>
<comment type="similarity">
    <text evidence="1 6">Belongs to the eukaryotic ribosomal protein eS8 family.</text>
</comment>
<evidence type="ECO:0000313" key="7">
    <source>
        <dbReference type="EMBL" id="PSN91755.1"/>
    </source>
</evidence>
<gene>
    <name evidence="6" type="primary">rps8e</name>
    <name evidence="7" type="ORF">B9Q03_03315</name>
</gene>
<dbReference type="PANTHER" id="PTHR10394">
    <property type="entry name" value="40S RIBOSOMAL PROTEIN S8"/>
    <property type="match status" value="1"/>
</dbReference>
<proteinExistence type="inferred from homology"/>
<dbReference type="Proteomes" id="UP000240322">
    <property type="component" value="Unassembled WGS sequence"/>
</dbReference>
<evidence type="ECO:0000256" key="1">
    <source>
        <dbReference type="ARBA" id="ARBA00005257"/>
    </source>
</evidence>
<dbReference type="CDD" id="cd11382">
    <property type="entry name" value="Ribosomal_S8e"/>
    <property type="match status" value="1"/>
</dbReference>
<dbReference type="NCBIfam" id="TIGR00307">
    <property type="entry name" value="eS8"/>
    <property type="match status" value="1"/>
</dbReference>
<dbReference type="InterPro" id="IPR018283">
    <property type="entry name" value="Ribosomal_eS8_CS"/>
</dbReference>
<reference evidence="7 8" key="1">
    <citation type="submission" date="2017-04" db="EMBL/GenBank/DDBJ databases">
        <title>Novel microbial lineages endemic to geothermal iron-oxide mats fill important gaps in the evolutionary history of Archaea.</title>
        <authorList>
            <person name="Jay Z.J."/>
            <person name="Beam J.P."/>
            <person name="Dlakic M."/>
            <person name="Rusch D.B."/>
            <person name="Kozubal M.A."/>
            <person name="Inskeep W.P."/>
        </authorList>
    </citation>
    <scope>NUCLEOTIDE SEQUENCE [LARGE SCALE GENOMIC DNA]</scope>
    <source>
        <strain evidence="7">OSP_D</strain>
    </source>
</reference>
<protein>
    <recommendedName>
        <fullName evidence="5 6">Small ribosomal subunit protein eS8</fullName>
    </recommendedName>
</protein>
<dbReference type="Pfam" id="PF01201">
    <property type="entry name" value="Ribosomal_S8e"/>
    <property type="match status" value="1"/>
</dbReference>
<dbReference type="AlphaFoldDB" id="A0A2R6AZD8"/>
<keyword evidence="3 6" id="KW-0689">Ribosomal protein</keyword>